<dbReference type="EMBL" id="MZ727584">
    <property type="protein sequence ID" value="UBO76542.1"/>
    <property type="molecule type" value="Genomic_DNA"/>
</dbReference>
<name>A0A6B9QSX7_9VIRU</name>
<gene>
    <name evidence="2" type="ORF">SI_OrNV_gp137</name>
</gene>
<dbReference type="EMBL" id="MT150137">
    <property type="protein sequence ID" value="QKE59595.1"/>
    <property type="molecule type" value="Genomic_DNA"/>
</dbReference>
<dbReference type="OrthoDB" id="7194at10239"/>
<sequence length="487" mass="56270">MYKINNSLNGVAKRKNCASSNHDELVANTYKRIKSEFYMTNGVNGGEISLRAIKPFVAFDHKSSYGIPRRLELLADVDIQNLETPLAKYTKVHRDDVNIVDYCHLQQYLSAKEFDRRLLHDTTYDCVVNAIVSYVLDWPDDKLAEFVSLYPQYDRLCAEIKAFRALDDGAYVYDYRGIPVVRTAIKIIKFHFEAKRDGRQMFDWMSLLDFDFVNHLHDVYNWVLNDELDAKKIALLESDMDIPYALPNIDVSTLKQYDREYVFKFITGEACCCKTTIIDKLTELGWKKYSRGDIGSFSGKSNNPAAIGNLHAALHFVLTQPDVIGDRGFIDNVIWSFIMPGCNPQNKSTYIRDLFSFLNSNFNEPSIAEYITQKGVIFIDPKSKKNQERQLRRCEDGDPWRARLKLYTVSQFMTYYAVARLFGWKVICVPYTEDGEIDACRYQANIDAIIRYFGSPKRTGKPYVRFSKPSNFYVIDTVYPKSVGIFK</sequence>
<dbReference type="EMBL" id="EU747721">
    <property type="protein sequence ID" value="ACH96267.1"/>
    <property type="molecule type" value="Genomic_DNA"/>
</dbReference>
<protein>
    <submittedName>
        <fullName evidence="2">GrBNV_gp17-like protein</fullName>
    </submittedName>
</protein>
<dbReference type="RefSeq" id="YP_002321448.1">
    <property type="nucleotide sequence ID" value="NC_011588.1"/>
</dbReference>
<evidence type="ECO:0000313" key="4">
    <source>
        <dbReference type="EMBL" id="UBO76542.1"/>
    </source>
</evidence>
<proteinExistence type="predicted"/>
<evidence type="ECO:0000313" key="2">
    <source>
        <dbReference type="EMBL" id="QHG11367.1"/>
    </source>
</evidence>
<dbReference type="EMBL" id="MN623374">
    <property type="protein sequence ID" value="QHG11367.1"/>
    <property type="molecule type" value="Genomic_DNA"/>
</dbReference>
<accession>B7SVF8</accession>
<keyword evidence="5" id="KW-1185">Reference proteome</keyword>
<reference evidence="2" key="2">
    <citation type="journal article" date="2020" name="J. ISSAAS">
        <title>Complete genome sequence of Oryctes rhinoceros Nudivirus isolated from Coconut Rhinoceros Beetle in the Solomon Islands.</title>
        <authorList>
            <person name="Etebari K."/>
            <person name="Filipovic I."/>
            <person name="Rasic G."/>
            <person name="Devine G.J."/>
            <person name="Tsatsia H."/>
            <person name="Furlong M.J."/>
        </authorList>
    </citation>
    <scope>NUCLEOTIDE SEQUENCE</scope>
    <source>
        <strain evidence="2">Solomon Islands</strain>
    </source>
</reference>
<organism evidence="2">
    <name type="scientific">Oryctes rhinoceros nudivirus</name>
    <dbReference type="NCBI Taxonomy" id="92521"/>
    <lineage>
        <taxon>Viruses</taxon>
        <taxon>Viruses incertae sedis</taxon>
        <taxon>Naldaviricetes</taxon>
        <taxon>Lefavirales</taxon>
        <taxon>Nudiviridae</taxon>
        <taxon>Alphanudivirus</taxon>
        <taxon>Alphanudivirus oryrhinocerotis</taxon>
    </lineage>
</organism>
<reference evidence="1 5" key="1">
    <citation type="journal article" date="2008" name="J. Virol. Methods">
        <title>Sequencing of the large dsDNA genome of Oryctes rhinoceros nudivirus using multiple displacement amplification of nanogram amounts of virus DNA.</title>
        <authorList>
            <person name="Wang Y."/>
            <person name="Kleespies R.G."/>
            <person name="Ramle M.B."/>
            <person name="Jehle J.A."/>
        </authorList>
    </citation>
    <scope>NUCLEOTIDE SEQUENCE [LARGE SCALE GENOMIC DNA]</scope>
    <source>
        <strain evidence="5">Isolate Oryctes rhinoceros/Malaysia/Ma07/2007</strain>
        <strain evidence="1">Ma07</strain>
    </source>
</reference>
<dbReference type="KEGG" id="vg:7047177"/>
<evidence type="ECO:0000313" key="3">
    <source>
        <dbReference type="EMBL" id="QKE59595.1"/>
    </source>
</evidence>
<reference evidence="3" key="3">
    <citation type="submission" date="2020-03" db="EMBL/GenBank/DDBJ databases">
        <title>Whole genome sequence of Oryctes rhinoceros Nudivirus isolated in Riau Province, Indonesia.</title>
        <authorList>
            <person name="Kurnia Y.W."/>
            <person name="Tanjung Z.A."/>
            <person name="Utomo C."/>
            <person name="Naim M."/>
            <person name="Situmorang E.C."/>
            <person name="Liwang T."/>
        </authorList>
    </citation>
    <scope>NUCLEOTIDE SEQUENCE</scope>
    <source>
        <strain evidence="3">LiboV</strain>
    </source>
</reference>
<dbReference type="Proteomes" id="UP000011785">
    <property type="component" value="Segment"/>
</dbReference>
<evidence type="ECO:0000313" key="1">
    <source>
        <dbReference type="EMBL" id="ACH96267.1"/>
    </source>
</evidence>
<accession>A0A6B9QSX7</accession>
<reference evidence="4" key="4">
    <citation type="submission" date="2021-08" db="EMBL/GenBank/DDBJ databases">
        <title>Whole genome sequence of Oryctes rhinoceros Nudivirus detected in Riau Province, Indonesia.</title>
        <authorList>
            <person name="Kurnia Y.W."/>
            <person name="Tanjung Z.A."/>
            <person name="Utomo C."/>
            <person name="Naim M."/>
            <person name="Situmorang E.C."/>
            <person name="Liwang T."/>
        </authorList>
    </citation>
    <scope>NUCLEOTIDE SEQUENCE</scope>
    <source>
        <strain evidence="4">LiboV</strain>
    </source>
</reference>
<evidence type="ECO:0000313" key="5">
    <source>
        <dbReference type="Proteomes" id="UP000011785"/>
    </source>
</evidence>